<dbReference type="RefSeq" id="WP_344293184.1">
    <property type="nucleotide sequence ID" value="NZ_BAAAPF010000259.1"/>
</dbReference>
<evidence type="ECO:0000256" key="1">
    <source>
        <dbReference type="SAM" id="Phobius"/>
    </source>
</evidence>
<gene>
    <name evidence="2" type="ORF">GCM10009802_54210</name>
</gene>
<dbReference type="Pfam" id="PF11298">
    <property type="entry name" value="DUF3099"/>
    <property type="match status" value="1"/>
</dbReference>
<sequence>MRGFRLHGFRLDPRVPRSQPRRRRRYFLLMGSAVLLFVLAGTVVYPLSAPAAVAMCVVAAVLPPLAAITGNRWEEGDKWWDEF</sequence>
<keyword evidence="1" id="KW-0472">Membrane</keyword>
<keyword evidence="1" id="KW-0812">Transmembrane</keyword>
<reference evidence="2 3" key="1">
    <citation type="journal article" date="2019" name="Int. J. Syst. Evol. Microbiol.">
        <title>The Global Catalogue of Microorganisms (GCM) 10K type strain sequencing project: providing services to taxonomists for standard genome sequencing and annotation.</title>
        <authorList>
            <consortium name="The Broad Institute Genomics Platform"/>
            <consortium name="The Broad Institute Genome Sequencing Center for Infectious Disease"/>
            <person name="Wu L."/>
            <person name="Ma J."/>
        </authorList>
    </citation>
    <scope>NUCLEOTIDE SEQUENCE [LARGE SCALE GENOMIC DNA]</scope>
    <source>
        <strain evidence="2 3">JCM 15481</strain>
    </source>
</reference>
<keyword evidence="3" id="KW-1185">Reference proteome</keyword>
<accession>A0ABN1ZIQ0</accession>
<comment type="caution">
    <text evidence="2">The sequence shown here is derived from an EMBL/GenBank/DDBJ whole genome shotgun (WGS) entry which is preliminary data.</text>
</comment>
<evidence type="ECO:0000313" key="3">
    <source>
        <dbReference type="Proteomes" id="UP001500443"/>
    </source>
</evidence>
<dbReference type="InterPro" id="IPR021449">
    <property type="entry name" value="DUF3099"/>
</dbReference>
<dbReference type="EMBL" id="BAAAPF010000259">
    <property type="protein sequence ID" value="GAA1499793.1"/>
    <property type="molecule type" value="Genomic_DNA"/>
</dbReference>
<name>A0ABN1ZIQ0_9ACTN</name>
<evidence type="ECO:0000313" key="2">
    <source>
        <dbReference type="EMBL" id="GAA1499793.1"/>
    </source>
</evidence>
<feature type="transmembrane region" description="Helical" evidence="1">
    <location>
        <begin position="26"/>
        <end position="45"/>
    </location>
</feature>
<organism evidence="2 3">
    <name type="scientific">Streptomyces synnematoformans</name>
    <dbReference type="NCBI Taxonomy" id="415721"/>
    <lineage>
        <taxon>Bacteria</taxon>
        <taxon>Bacillati</taxon>
        <taxon>Actinomycetota</taxon>
        <taxon>Actinomycetes</taxon>
        <taxon>Kitasatosporales</taxon>
        <taxon>Streptomycetaceae</taxon>
        <taxon>Streptomyces</taxon>
    </lineage>
</organism>
<keyword evidence="1" id="KW-1133">Transmembrane helix</keyword>
<feature type="transmembrane region" description="Helical" evidence="1">
    <location>
        <begin position="51"/>
        <end position="70"/>
    </location>
</feature>
<protein>
    <recommendedName>
        <fullName evidence="4">DUF3099 domain-containing protein</fullName>
    </recommendedName>
</protein>
<evidence type="ECO:0008006" key="4">
    <source>
        <dbReference type="Google" id="ProtNLM"/>
    </source>
</evidence>
<proteinExistence type="predicted"/>
<dbReference type="Proteomes" id="UP001500443">
    <property type="component" value="Unassembled WGS sequence"/>
</dbReference>